<evidence type="ECO:0000313" key="4">
    <source>
        <dbReference type="Proteomes" id="UP000277671"/>
    </source>
</evidence>
<keyword evidence="1" id="KW-0812">Transmembrane</keyword>
<keyword evidence="3" id="KW-0269">Exonuclease</keyword>
<dbReference type="GO" id="GO:0004519">
    <property type="term" value="F:endonuclease activity"/>
    <property type="evidence" value="ECO:0007669"/>
    <property type="project" value="UniProtKB-KW"/>
</dbReference>
<evidence type="ECO:0000259" key="2">
    <source>
        <dbReference type="Pfam" id="PF03372"/>
    </source>
</evidence>
<keyword evidence="3" id="KW-0540">Nuclease</keyword>
<feature type="transmembrane region" description="Helical" evidence="1">
    <location>
        <begin position="25"/>
        <end position="46"/>
    </location>
</feature>
<feature type="transmembrane region" description="Helical" evidence="1">
    <location>
        <begin position="87"/>
        <end position="104"/>
    </location>
</feature>
<gene>
    <name evidence="3" type="ORF">BDK92_6480</name>
</gene>
<reference evidence="3 4" key="1">
    <citation type="submission" date="2018-10" db="EMBL/GenBank/DDBJ databases">
        <title>Sequencing the genomes of 1000 actinobacteria strains.</title>
        <authorList>
            <person name="Klenk H.-P."/>
        </authorList>
    </citation>
    <scope>NUCLEOTIDE SEQUENCE [LARGE SCALE GENOMIC DNA]</scope>
    <source>
        <strain evidence="3 4">DSM 45175</strain>
    </source>
</reference>
<protein>
    <submittedName>
        <fullName evidence="3">Endonuclease/exonuclease/phosphatase (EEP) superfamily protein YafD</fullName>
    </submittedName>
</protein>
<dbReference type="SUPFAM" id="SSF56219">
    <property type="entry name" value="DNase I-like"/>
    <property type="match status" value="1"/>
</dbReference>
<evidence type="ECO:0000313" key="3">
    <source>
        <dbReference type="EMBL" id="RKR92048.1"/>
    </source>
</evidence>
<keyword evidence="3" id="KW-0255">Endonuclease</keyword>
<accession>A0A495JU27</accession>
<keyword evidence="3" id="KW-0378">Hydrolase</keyword>
<feature type="transmembrane region" description="Helical" evidence="1">
    <location>
        <begin position="52"/>
        <end position="75"/>
    </location>
</feature>
<dbReference type="InterPro" id="IPR005135">
    <property type="entry name" value="Endo/exonuclease/phosphatase"/>
</dbReference>
<feature type="domain" description="Endonuclease/exonuclease/phosphatase" evidence="2">
    <location>
        <begin position="125"/>
        <end position="360"/>
    </location>
</feature>
<dbReference type="AlphaFoldDB" id="A0A495JU27"/>
<comment type="caution">
    <text evidence="3">The sequence shown here is derived from an EMBL/GenBank/DDBJ whole genome shotgun (WGS) entry which is preliminary data.</text>
</comment>
<dbReference type="RefSeq" id="WP_170208765.1">
    <property type="nucleotide sequence ID" value="NZ_RBKT01000001.1"/>
</dbReference>
<dbReference type="Gene3D" id="3.60.10.10">
    <property type="entry name" value="Endonuclease/exonuclease/phosphatase"/>
    <property type="match status" value="1"/>
</dbReference>
<keyword evidence="1" id="KW-0472">Membrane</keyword>
<proteinExistence type="predicted"/>
<name>A0A495JU27_9ACTN</name>
<keyword evidence="1" id="KW-1133">Transmembrane helix</keyword>
<dbReference type="GO" id="GO:0004527">
    <property type="term" value="F:exonuclease activity"/>
    <property type="evidence" value="ECO:0007669"/>
    <property type="project" value="UniProtKB-KW"/>
</dbReference>
<evidence type="ECO:0000256" key="1">
    <source>
        <dbReference type="SAM" id="Phobius"/>
    </source>
</evidence>
<sequence length="370" mass="40882">MTVTAPQAPTGPVEQPTRPRRGWRWWLYSTLVAAGALWLTFTVAHLVLSGRWWLWLAVDAIPPLLFLVVPVVLAVGAAPCRRSRRPVALLAAAALLLGAAQSGVNVRAWGGGDGPAPADAIRVFSWNTGYWDEGGETEALYRLLREADADVYLLQEYWYAQTPEPLDPAASRLRAEFPGFHVALVGELVTLSRFPILRQTPLVAPDMPPPAAGSTDHWLYKTLRTDLDLGDGRVLSTYNSHLPVQLSPDTGPFHPDFYRVLREQHRQREPQLRALTRDVAANDNLVLLAGDLNTSPAMGDLRELPGGLRDASYAMRSLYPASWSDLPPWPRLWRLDWAFVSPGVRVHSYRFGSAGGISDHRAQELVISPG</sequence>
<dbReference type="Pfam" id="PF03372">
    <property type="entry name" value="Exo_endo_phos"/>
    <property type="match status" value="1"/>
</dbReference>
<keyword evidence="4" id="KW-1185">Reference proteome</keyword>
<dbReference type="EMBL" id="RBKT01000001">
    <property type="protein sequence ID" value="RKR92048.1"/>
    <property type="molecule type" value="Genomic_DNA"/>
</dbReference>
<dbReference type="InterPro" id="IPR036691">
    <property type="entry name" value="Endo/exonu/phosph_ase_sf"/>
</dbReference>
<dbReference type="Proteomes" id="UP000277671">
    <property type="component" value="Unassembled WGS sequence"/>
</dbReference>
<organism evidence="3 4">
    <name type="scientific">Micromonospora pisi</name>
    <dbReference type="NCBI Taxonomy" id="589240"/>
    <lineage>
        <taxon>Bacteria</taxon>
        <taxon>Bacillati</taxon>
        <taxon>Actinomycetota</taxon>
        <taxon>Actinomycetes</taxon>
        <taxon>Micromonosporales</taxon>
        <taxon>Micromonosporaceae</taxon>
        <taxon>Micromonospora</taxon>
    </lineage>
</organism>